<sequence>MLRSFRFRLLCCAAILLVIFLVVLMPIMREAFDQAVRQFSNVRLEERANELITAAQVVDGELTLPSRLQDLRLETNKVGNHLGYFYKPKAKAWSESITAIGESSDTRALSSGESMLSTEGKADFRLSTDSLGRHYYVYDKEINLGGPDLSVITMEPVTEYDVLRTSFLRRFEVWLVVALVCLLALIAMGLTWSLRPLRRLKYQLDEIEAGKREQLDENVPSEIYRLTRSLNRLLTTERMQRERYHDTLGDLAHSLKTPLTVLQNTLDEIKEKDVGCVQQLVIMQSQIDRMGQQIGYQLQRATQRKGALISKRISLRPLIDSLTTTLNKVYADKQINIKTDVSYSIKLQAEEAALLELFGNLLENACRLCISTVKISANLFEKEVVILIEDDGPGIPVAKRNAVLQRGVRGDSLNPGQGIGLAVVQDILEGYSGYLEIGDSALGGACFYIHIPI</sequence>
<dbReference type="SUPFAM" id="SSF47384">
    <property type="entry name" value="Homodimeric domain of signal transducing histidine kinase"/>
    <property type="match status" value="1"/>
</dbReference>
<dbReference type="PANTHER" id="PTHR45436:SF4">
    <property type="entry name" value="SENSOR PROTEIN PHOQ"/>
    <property type="match status" value="1"/>
</dbReference>
<dbReference type="RefSeq" id="WP_127162005.1">
    <property type="nucleotide sequence ID" value="NZ_CP029822.1"/>
</dbReference>
<dbReference type="SMART" id="SM00387">
    <property type="entry name" value="HATPase_c"/>
    <property type="match status" value="1"/>
</dbReference>
<comment type="subcellular location">
    <subcellularLocation>
        <location evidence="2">Membrane</location>
    </subcellularLocation>
</comment>
<dbReference type="GO" id="GO:0005524">
    <property type="term" value="F:ATP binding"/>
    <property type="evidence" value="ECO:0007669"/>
    <property type="project" value="UniProtKB-KW"/>
</dbReference>
<evidence type="ECO:0000256" key="10">
    <source>
        <dbReference type="ARBA" id="ARBA00022989"/>
    </source>
</evidence>
<dbReference type="InterPro" id="IPR036097">
    <property type="entry name" value="HisK_dim/P_sf"/>
</dbReference>
<evidence type="ECO:0000256" key="13">
    <source>
        <dbReference type="SAM" id="Phobius"/>
    </source>
</evidence>
<keyword evidence="8" id="KW-0418">Kinase</keyword>
<evidence type="ECO:0000256" key="2">
    <source>
        <dbReference type="ARBA" id="ARBA00004370"/>
    </source>
</evidence>
<protein>
    <recommendedName>
        <fullName evidence="3">histidine kinase</fullName>
        <ecNumber evidence="3">2.7.13.3</ecNumber>
    </recommendedName>
</protein>
<comment type="catalytic activity">
    <reaction evidence="1">
        <text>ATP + protein L-histidine = ADP + protein N-phospho-L-histidine.</text>
        <dbReference type="EC" id="2.7.13.3"/>
    </reaction>
</comment>
<feature type="domain" description="HAMP" evidence="15">
    <location>
        <begin position="191"/>
        <end position="242"/>
    </location>
</feature>
<dbReference type="SUPFAM" id="SSF55874">
    <property type="entry name" value="ATPase domain of HSP90 chaperone/DNA topoisomerase II/histidine kinase"/>
    <property type="match status" value="1"/>
</dbReference>
<keyword evidence="9" id="KW-0067">ATP-binding</keyword>
<dbReference type="GO" id="GO:0005886">
    <property type="term" value="C:plasma membrane"/>
    <property type="evidence" value="ECO:0007669"/>
    <property type="project" value="TreeGrafter"/>
</dbReference>
<dbReference type="EMBL" id="CP029822">
    <property type="protein sequence ID" value="AZS49830.1"/>
    <property type="molecule type" value="Genomic_DNA"/>
</dbReference>
<keyword evidence="5" id="KW-0808">Transferase</keyword>
<reference evidence="17" key="1">
    <citation type="submission" date="2018-06" db="EMBL/GenBank/DDBJ databases">
        <title>Complete genome of Pseudomonas insecticola strain QZS01.</title>
        <authorList>
            <person name="Wang J."/>
            <person name="Su Q."/>
        </authorList>
    </citation>
    <scope>NUCLEOTIDE SEQUENCE [LARGE SCALE GENOMIC DNA]</scope>
    <source>
        <strain evidence="17">QZS01</strain>
    </source>
</reference>
<dbReference type="InterPro" id="IPR003594">
    <property type="entry name" value="HATPase_dom"/>
</dbReference>
<accession>A0A3Q9JHT3</accession>
<keyword evidence="10 13" id="KW-1133">Transmembrane helix</keyword>
<dbReference type="InterPro" id="IPR036890">
    <property type="entry name" value="HATPase_C_sf"/>
</dbReference>
<dbReference type="InterPro" id="IPR003660">
    <property type="entry name" value="HAMP_dom"/>
</dbReference>
<evidence type="ECO:0000256" key="6">
    <source>
        <dbReference type="ARBA" id="ARBA00022692"/>
    </source>
</evidence>
<dbReference type="Gene3D" id="1.10.287.130">
    <property type="match status" value="1"/>
</dbReference>
<dbReference type="PANTHER" id="PTHR45436">
    <property type="entry name" value="SENSOR HISTIDINE KINASE YKOH"/>
    <property type="match status" value="1"/>
</dbReference>
<dbReference type="KEGG" id="emo:DM558_03115"/>
<evidence type="ECO:0000256" key="11">
    <source>
        <dbReference type="ARBA" id="ARBA00023012"/>
    </source>
</evidence>
<dbReference type="GO" id="GO:0000155">
    <property type="term" value="F:phosphorelay sensor kinase activity"/>
    <property type="evidence" value="ECO:0007669"/>
    <property type="project" value="InterPro"/>
</dbReference>
<dbReference type="Pfam" id="PF00672">
    <property type="entry name" value="HAMP"/>
    <property type="match status" value="1"/>
</dbReference>
<name>A0A3Q9JHT3_9GAMM</name>
<evidence type="ECO:0000256" key="12">
    <source>
        <dbReference type="ARBA" id="ARBA00023136"/>
    </source>
</evidence>
<evidence type="ECO:0000256" key="1">
    <source>
        <dbReference type="ARBA" id="ARBA00000085"/>
    </source>
</evidence>
<keyword evidence="12 13" id="KW-0472">Membrane</keyword>
<dbReference type="InterPro" id="IPR050428">
    <property type="entry name" value="TCS_sensor_his_kinase"/>
</dbReference>
<evidence type="ECO:0000256" key="5">
    <source>
        <dbReference type="ARBA" id="ARBA00022679"/>
    </source>
</evidence>
<evidence type="ECO:0000313" key="16">
    <source>
        <dbReference type="EMBL" id="AZS49830.1"/>
    </source>
</evidence>
<keyword evidence="6 13" id="KW-0812">Transmembrane</keyword>
<dbReference type="PROSITE" id="PS50109">
    <property type="entry name" value="HIS_KIN"/>
    <property type="match status" value="1"/>
</dbReference>
<dbReference type="PRINTS" id="PR00344">
    <property type="entry name" value="BCTRLSENSOR"/>
</dbReference>
<proteinExistence type="predicted"/>
<dbReference type="CDD" id="cd16954">
    <property type="entry name" value="HATPase_PhoQ-like"/>
    <property type="match status" value="1"/>
</dbReference>
<keyword evidence="4" id="KW-0597">Phosphoprotein</keyword>
<evidence type="ECO:0000256" key="3">
    <source>
        <dbReference type="ARBA" id="ARBA00012438"/>
    </source>
</evidence>
<dbReference type="AlphaFoldDB" id="A0A3Q9JHT3"/>
<dbReference type="Gene3D" id="3.30.565.10">
    <property type="entry name" value="Histidine kinase-like ATPase, C-terminal domain"/>
    <property type="match status" value="1"/>
</dbReference>
<evidence type="ECO:0000256" key="8">
    <source>
        <dbReference type="ARBA" id="ARBA00022777"/>
    </source>
</evidence>
<gene>
    <name evidence="16" type="ORF">DM558_03115</name>
</gene>
<organism evidence="16 17">
    <name type="scientific">Entomomonas moraniae</name>
    <dbReference type="NCBI Taxonomy" id="2213226"/>
    <lineage>
        <taxon>Bacteria</taxon>
        <taxon>Pseudomonadati</taxon>
        <taxon>Pseudomonadota</taxon>
        <taxon>Gammaproteobacteria</taxon>
        <taxon>Pseudomonadales</taxon>
        <taxon>Pseudomonadaceae</taxon>
        <taxon>Entomomonas</taxon>
    </lineage>
</organism>
<dbReference type="InterPro" id="IPR005467">
    <property type="entry name" value="His_kinase_dom"/>
</dbReference>
<dbReference type="Pfam" id="PF02518">
    <property type="entry name" value="HATPase_c"/>
    <property type="match status" value="1"/>
</dbReference>
<evidence type="ECO:0000259" key="15">
    <source>
        <dbReference type="PROSITE" id="PS50885"/>
    </source>
</evidence>
<dbReference type="Proteomes" id="UP000273143">
    <property type="component" value="Chromosome"/>
</dbReference>
<dbReference type="PROSITE" id="PS50885">
    <property type="entry name" value="HAMP"/>
    <property type="match status" value="1"/>
</dbReference>
<evidence type="ECO:0000256" key="7">
    <source>
        <dbReference type="ARBA" id="ARBA00022741"/>
    </source>
</evidence>
<evidence type="ECO:0000313" key="17">
    <source>
        <dbReference type="Proteomes" id="UP000273143"/>
    </source>
</evidence>
<dbReference type="InterPro" id="IPR003661">
    <property type="entry name" value="HisK_dim/P_dom"/>
</dbReference>
<dbReference type="InterPro" id="IPR058619">
    <property type="entry name" value="PhoQ/CarS-like_HATPase"/>
</dbReference>
<evidence type="ECO:0000256" key="4">
    <source>
        <dbReference type="ARBA" id="ARBA00022553"/>
    </source>
</evidence>
<feature type="domain" description="Histidine kinase" evidence="14">
    <location>
        <begin position="250"/>
        <end position="453"/>
    </location>
</feature>
<keyword evidence="11" id="KW-0902">Two-component regulatory system</keyword>
<keyword evidence="7" id="KW-0547">Nucleotide-binding</keyword>
<keyword evidence="17" id="KW-1185">Reference proteome</keyword>
<dbReference type="SMART" id="SM00388">
    <property type="entry name" value="HisKA"/>
    <property type="match status" value="1"/>
</dbReference>
<dbReference type="InterPro" id="IPR004358">
    <property type="entry name" value="Sig_transdc_His_kin-like_C"/>
</dbReference>
<dbReference type="CDD" id="cd00082">
    <property type="entry name" value="HisKA"/>
    <property type="match status" value="1"/>
</dbReference>
<feature type="transmembrane region" description="Helical" evidence="13">
    <location>
        <begin position="173"/>
        <end position="194"/>
    </location>
</feature>
<dbReference type="EC" id="2.7.13.3" evidence="3"/>
<evidence type="ECO:0000259" key="14">
    <source>
        <dbReference type="PROSITE" id="PS50109"/>
    </source>
</evidence>
<evidence type="ECO:0000256" key="9">
    <source>
        <dbReference type="ARBA" id="ARBA00022840"/>
    </source>
</evidence>